<dbReference type="EMBL" id="AP019735">
    <property type="protein sequence ID" value="BBL03444.1"/>
    <property type="molecule type" value="Genomic_DNA"/>
</dbReference>
<dbReference type="Gene3D" id="1.10.4080.10">
    <property type="entry name" value="ADP-ribosylation/Crystallin J1"/>
    <property type="match status" value="1"/>
</dbReference>
<keyword evidence="3" id="KW-1185">Reference proteome</keyword>
<dbReference type="GeneID" id="78341472"/>
<dbReference type="Pfam" id="PF03747">
    <property type="entry name" value="ADP_ribosyl_GH"/>
    <property type="match status" value="1"/>
</dbReference>
<sequence>MKMNWKNSMFASLAAVVLLATGCGGATADTVTLSREVLLDKIKGGWAGQTFGCTYGGPTEFKYNGTIIPDEYEIPWPDNYIKWWYDNEPGLYDDVYMDLTFVEVYDKYGLDVPVDSMASAFAYASYKLWHANQAARYNILNGMKAPESGHWKNNPHADDLDFQIEADFAGLMSPGMPNSAAEVCDGIGHIMTYGNGWYGGVYVAAMYALAFVSDDIEYIVTEALKTIPAESTYHQCVSDAIRWSKENADWKTTWKLIEEKWCDEITCPKGVKDPFNIEASVNSAYVVMGLLYGAGDMDRTLEVSTRCGADSDCNPATAAGILGTMLGYSNIPEKWMKPLREVEEIDFAHTDISLDRAYEMSFGQALRMIERGGGKVGADDVAIRVQTPQPVRFEQSFEGLRLVYKKTDTYRNFKKQFVHEFNGSGVVCTGRVRAKKGMNDYVARLEVEIDGRKEIVEMPADFARRRFDIYWNYELPEGDHTMKIRWLNPVEHANVVMDGILVYARK</sequence>
<gene>
    <name evidence="2" type="ORF">A5CBH24_07570</name>
</gene>
<dbReference type="Proteomes" id="UP000318946">
    <property type="component" value="Chromosome"/>
</dbReference>
<evidence type="ECO:0000256" key="1">
    <source>
        <dbReference type="SAM" id="SignalP"/>
    </source>
</evidence>
<dbReference type="SUPFAM" id="SSF101478">
    <property type="entry name" value="ADP-ribosylglycohydrolase"/>
    <property type="match status" value="1"/>
</dbReference>
<dbReference type="OrthoDB" id="9761704at2"/>
<reference evidence="3" key="1">
    <citation type="submission" date="2019-06" db="EMBL/GenBank/DDBJ databases">
        <title>Alistipes onderdonkii subsp. vulgaris subsp. nov., Alistipes dispar sp. nov. and Alistipes communis sp. nov., isolated from human faeces, and creation of Alistipes onderdonkii subsp. onderdonkii subsp. nov.</title>
        <authorList>
            <person name="Sakamoto M."/>
            <person name="Ikeyama N."/>
            <person name="Ogata Y."/>
            <person name="Suda W."/>
            <person name="Iino T."/>
            <person name="Hattori M."/>
            <person name="Ohkuma M."/>
        </authorList>
    </citation>
    <scope>NUCLEOTIDE SEQUENCE [LARGE SCALE GENOMIC DNA]</scope>
    <source>
        <strain evidence="3">5CBH24</strain>
    </source>
</reference>
<dbReference type="InterPro" id="IPR005502">
    <property type="entry name" value="Ribosyl_crysJ1"/>
</dbReference>
<dbReference type="AlphaFoldDB" id="A0A4Y1WSB6"/>
<evidence type="ECO:0008006" key="4">
    <source>
        <dbReference type="Google" id="ProtNLM"/>
    </source>
</evidence>
<dbReference type="InterPro" id="IPR036705">
    <property type="entry name" value="Ribosyl_crysJ1_sf"/>
</dbReference>
<keyword evidence="1" id="KW-0732">Signal</keyword>
<organism evidence="2 3">
    <name type="scientific">Alistipes communis</name>
    <dbReference type="NCBI Taxonomy" id="2585118"/>
    <lineage>
        <taxon>Bacteria</taxon>
        <taxon>Pseudomonadati</taxon>
        <taxon>Bacteroidota</taxon>
        <taxon>Bacteroidia</taxon>
        <taxon>Bacteroidales</taxon>
        <taxon>Rikenellaceae</taxon>
        <taxon>Alistipes</taxon>
    </lineage>
</organism>
<feature type="signal peptide" evidence="1">
    <location>
        <begin position="1"/>
        <end position="28"/>
    </location>
</feature>
<feature type="chain" id="PRO_5021188306" description="ADP-ribosylglycohydrolase" evidence="1">
    <location>
        <begin position="29"/>
        <end position="506"/>
    </location>
</feature>
<dbReference type="PROSITE" id="PS51257">
    <property type="entry name" value="PROKAR_LIPOPROTEIN"/>
    <property type="match status" value="1"/>
</dbReference>
<evidence type="ECO:0000313" key="3">
    <source>
        <dbReference type="Proteomes" id="UP000318946"/>
    </source>
</evidence>
<accession>A0A4Y1WSB6</accession>
<protein>
    <recommendedName>
        <fullName evidence="4">ADP-ribosylglycohydrolase</fullName>
    </recommendedName>
</protein>
<dbReference type="KEGG" id="acou:A5CBH24_07570"/>
<name>A0A4Y1WSB6_9BACT</name>
<evidence type="ECO:0000313" key="2">
    <source>
        <dbReference type="EMBL" id="BBL03444.1"/>
    </source>
</evidence>
<dbReference type="RefSeq" id="WP_019131539.1">
    <property type="nucleotide sequence ID" value="NZ_AP019735.1"/>
</dbReference>
<proteinExistence type="predicted"/>